<evidence type="ECO:0000256" key="14">
    <source>
        <dbReference type="ARBA" id="ARBA00047700"/>
    </source>
</evidence>
<dbReference type="RefSeq" id="WP_170022271.1">
    <property type="nucleotide sequence ID" value="NZ_JABCSC020000003.1"/>
</dbReference>
<evidence type="ECO:0000256" key="10">
    <source>
        <dbReference type="ARBA" id="ARBA00022777"/>
    </source>
</evidence>
<keyword evidence="7" id="KW-0808">Transferase</keyword>
<dbReference type="InterPro" id="IPR006319">
    <property type="entry name" value="PEP_synth"/>
</dbReference>
<keyword evidence="18" id="KW-1185">Reference proteome</keyword>
<gene>
    <name evidence="17" type="ORF">HJ583_012715</name>
</gene>
<evidence type="ECO:0000256" key="6">
    <source>
        <dbReference type="ARBA" id="ARBA00021623"/>
    </source>
</evidence>
<evidence type="ECO:0000256" key="4">
    <source>
        <dbReference type="ARBA" id="ARBA00007837"/>
    </source>
</evidence>
<dbReference type="SUPFAM" id="SSF56059">
    <property type="entry name" value="Glutathione synthetase ATP-binding domain-like"/>
    <property type="match status" value="1"/>
</dbReference>
<name>A0ABX2IGK2_9RHOO</name>
<keyword evidence="17" id="KW-0670">Pyruvate</keyword>
<evidence type="ECO:0000256" key="5">
    <source>
        <dbReference type="ARBA" id="ARBA00011996"/>
    </source>
</evidence>
<comment type="similarity">
    <text evidence="4">Belongs to the PEP-utilizing enzyme family.</text>
</comment>
<feature type="domain" description="Pyruvate phosphate dikinase AMP/ATP-binding" evidence="16">
    <location>
        <begin position="353"/>
        <end position="655"/>
    </location>
</feature>
<evidence type="ECO:0000313" key="17">
    <source>
        <dbReference type="EMBL" id="NSL55894.1"/>
    </source>
</evidence>
<comment type="caution">
    <text evidence="17">The sequence shown here is derived from an EMBL/GenBank/DDBJ whole genome shotgun (WGS) entry which is preliminary data.</text>
</comment>
<dbReference type="InterPro" id="IPR002192">
    <property type="entry name" value="PPDK_AMP/ATP-bd"/>
</dbReference>
<dbReference type="PANTHER" id="PTHR43030:SF1">
    <property type="entry name" value="PHOSPHOENOLPYRUVATE SYNTHASE"/>
    <property type="match status" value="1"/>
</dbReference>
<proteinExistence type="inferred from homology"/>
<evidence type="ECO:0000256" key="2">
    <source>
        <dbReference type="ARBA" id="ARBA00002988"/>
    </source>
</evidence>
<dbReference type="Gene3D" id="3.30.470.20">
    <property type="entry name" value="ATP-grasp fold, B domain"/>
    <property type="match status" value="1"/>
</dbReference>
<evidence type="ECO:0000256" key="1">
    <source>
        <dbReference type="ARBA" id="ARBA00001946"/>
    </source>
</evidence>
<evidence type="ECO:0000256" key="3">
    <source>
        <dbReference type="ARBA" id="ARBA00004742"/>
    </source>
</evidence>
<evidence type="ECO:0000313" key="18">
    <source>
        <dbReference type="Proteomes" id="UP000778523"/>
    </source>
</evidence>
<keyword evidence="12" id="KW-0460">Magnesium</keyword>
<sequence length="673" mass="73622">MSCAASVSSLACRLRRIALAALCLISLSALPAQAQLAAKPSAFRAAGEVDPLPPASEAYRHHISQRADFDRLARRYNLGTPLELPHLLFLIDRQHGDQPYFINTRRYGLHEQFLTRGPLHLQLGRAAMAANYRAPDRRFILGTLSWQNSTQQWTFECWEGDQLDTSLLRTAQQSLQAAFFAPLLFKANAQAHERVATAAGVAFVSQEQLIREQAFLPLNEGVARGRVRVVPAGGIVADADPQDILVLDEVPISLPPVAGVITSRPSTVISHVNLLAKGWGIPNAWLRNALSELSGYDRQWVELRVTRTGYTIQPIPPQTLVIAHKARTLPRPDLSHQSLTPLGQLHARDRAHCGAKAANLGEIRAAKIPSVQVPDGFCIPFARYAEFIKRADAQALIQAALVTPHFHDDARVRHAALETLRSQLIALPLPAAWLAEWQAQWQQQLGGTGVFVRSSSNSEDLPGFSGAGLYTTVPNVRLAEALPEAVKTVWASVFNSEAFEARRAGAISLEAVAMGVLVQTAIDARRSGVMITRDPFDPAHRGASYIAAKRGIGIKVVEGRRIAEQVMVDARSGAVQLLSRTDEQSELTLDESGGVRERAIDEAHQQQAVLDEASARRLARVGSAIRQLFRGRDQDIEWATTEGEQIVVLQARPYAAAVPTRLATQPPRRPARS</sequence>
<dbReference type="EMBL" id="JABCSC020000003">
    <property type="protein sequence ID" value="NSL55894.1"/>
    <property type="molecule type" value="Genomic_DNA"/>
</dbReference>
<keyword evidence="11" id="KW-0067">ATP-binding</keyword>
<evidence type="ECO:0000256" key="12">
    <source>
        <dbReference type="ARBA" id="ARBA00022842"/>
    </source>
</evidence>
<dbReference type="PANTHER" id="PTHR43030">
    <property type="entry name" value="PHOSPHOENOLPYRUVATE SYNTHASE"/>
    <property type="match status" value="1"/>
</dbReference>
<feature type="signal peptide" evidence="15">
    <location>
        <begin position="1"/>
        <end position="34"/>
    </location>
</feature>
<comment type="cofactor">
    <cofactor evidence="1">
        <name>Mg(2+)</name>
        <dbReference type="ChEBI" id="CHEBI:18420"/>
    </cofactor>
</comment>
<keyword evidence="9" id="KW-0547">Nucleotide-binding</keyword>
<comment type="function">
    <text evidence="2">Catalyzes the phosphorylation of pyruvate to phosphoenolpyruvate.</text>
</comment>
<accession>A0ABX2IGK2</accession>
<dbReference type="Proteomes" id="UP000778523">
    <property type="component" value="Unassembled WGS sequence"/>
</dbReference>
<comment type="catalytic activity">
    <reaction evidence="14">
        <text>pyruvate + ATP + H2O = phosphoenolpyruvate + AMP + phosphate + 2 H(+)</text>
        <dbReference type="Rhea" id="RHEA:11364"/>
        <dbReference type="ChEBI" id="CHEBI:15361"/>
        <dbReference type="ChEBI" id="CHEBI:15377"/>
        <dbReference type="ChEBI" id="CHEBI:15378"/>
        <dbReference type="ChEBI" id="CHEBI:30616"/>
        <dbReference type="ChEBI" id="CHEBI:43474"/>
        <dbReference type="ChEBI" id="CHEBI:58702"/>
        <dbReference type="ChEBI" id="CHEBI:456215"/>
        <dbReference type="EC" id="2.7.9.2"/>
    </reaction>
</comment>
<evidence type="ECO:0000259" key="16">
    <source>
        <dbReference type="Pfam" id="PF01326"/>
    </source>
</evidence>
<evidence type="ECO:0000256" key="13">
    <source>
        <dbReference type="ARBA" id="ARBA00033470"/>
    </source>
</evidence>
<evidence type="ECO:0000256" key="11">
    <source>
        <dbReference type="ARBA" id="ARBA00022840"/>
    </source>
</evidence>
<keyword evidence="15" id="KW-0732">Signal</keyword>
<evidence type="ECO:0000256" key="15">
    <source>
        <dbReference type="SAM" id="SignalP"/>
    </source>
</evidence>
<reference evidence="17 18" key="1">
    <citation type="submission" date="2020-06" db="EMBL/GenBank/DDBJ databases">
        <title>Draft genome of Uliginosibacterium sp. IMCC34675.</title>
        <authorList>
            <person name="Song J."/>
        </authorList>
    </citation>
    <scope>NUCLEOTIDE SEQUENCE [LARGE SCALE GENOMIC DNA]</scope>
    <source>
        <strain evidence="17 18">IMCC34675</strain>
    </source>
</reference>
<dbReference type="EC" id="2.7.9.2" evidence="5"/>
<keyword evidence="8" id="KW-0479">Metal-binding</keyword>
<protein>
    <recommendedName>
        <fullName evidence="6">Phosphoenolpyruvate synthase</fullName>
        <ecNumber evidence="5">2.7.9.2</ecNumber>
    </recommendedName>
    <alternativeName>
        <fullName evidence="13">Pyruvate, water dikinase</fullName>
    </alternativeName>
</protein>
<keyword evidence="10" id="KW-0418">Kinase</keyword>
<evidence type="ECO:0000256" key="8">
    <source>
        <dbReference type="ARBA" id="ARBA00022723"/>
    </source>
</evidence>
<evidence type="ECO:0000256" key="9">
    <source>
        <dbReference type="ARBA" id="ARBA00022741"/>
    </source>
</evidence>
<evidence type="ECO:0000256" key="7">
    <source>
        <dbReference type="ARBA" id="ARBA00022679"/>
    </source>
</evidence>
<dbReference type="InterPro" id="IPR013815">
    <property type="entry name" value="ATP_grasp_subdomain_1"/>
</dbReference>
<organism evidence="17 18">
    <name type="scientific">Uliginosibacterium aquaticum</name>
    <dbReference type="NCBI Taxonomy" id="2731212"/>
    <lineage>
        <taxon>Bacteria</taxon>
        <taxon>Pseudomonadati</taxon>
        <taxon>Pseudomonadota</taxon>
        <taxon>Betaproteobacteria</taxon>
        <taxon>Rhodocyclales</taxon>
        <taxon>Zoogloeaceae</taxon>
        <taxon>Uliginosibacterium</taxon>
    </lineage>
</organism>
<feature type="chain" id="PRO_5046796970" description="Phosphoenolpyruvate synthase" evidence="15">
    <location>
        <begin position="35"/>
        <end position="673"/>
    </location>
</feature>
<dbReference type="Pfam" id="PF01326">
    <property type="entry name" value="PPDK_N"/>
    <property type="match status" value="1"/>
</dbReference>
<comment type="pathway">
    <text evidence="3">Carbohydrate biosynthesis; gluconeogenesis.</text>
</comment>
<dbReference type="Gene3D" id="3.30.1490.20">
    <property type="entry name" value="ATP-grasp fold, A domain"/>
    <property type="match status" value="1"/>
</dbReference>